<name>A0A507C6Q4_9FUNG</name>
<dbReference type="OrthoDB" id="1418352at2759"/>
<dbReference type="FunFam" id="1.25.40.570:FF:000007">
    <property type="entry name" value="26S proteasome non-ATPase regulatory subunit 11"/>
    <property type="match status" value="1"/>
</dbReference>
<dbReference type="Pfam" id="PF01399">
    <property type="entry name" value="PCI"/>
    <property type="match status" value="1"/>
</dbReference>
<dbReference type="SMART" id="SM00753">
    <property type="entry name" value="PAM"/>
    <property type="match status" value="1"/>
</dbReference>
<evidence type="ECO:0000256" key="2">
    <source>
        <dbReference type="ARBA" id="ARBA00022942"/>
    </source>
</evidence>
<dbReference type="InterPro" id="IPR000717">
    <property type="entry name" value="PCI_dom"/>
</dbReference>
<protein>
    <recommendedName>
        <fullName evidence="3">PCI domain-containing protein</fullName>
    </recommendedName>
</protein>
<organism evidence="4 5">
    <name type="scientific">Synchytrium microbalum</name>
    <dbReference type="NCBI Taxonomy" id="1806994"/>
    <lineage>
        <taxon>Eukaryota</taxon>
        <taxon>Fungi</taxon>
        <taxon>Fungi incertae sedis</taxon>
        <taxon>Chytridiomycota</taxon>
        <taxon>Chytridiomycota incertae sedis</taxon>
        <taxon>Chytridiomycetes</taxon>
        <taxon>Synchytriales</taxon>
        <taxon>Synchytriaceae</taxon>
        <taxon>Synchytrium</taxon>
    </lineage>
</organism>
<dbReference type="RefSeq" id="XP_031025829.1">
    <property type="nucleotide sequence ID" value="XM_031168259.1"/>
</dbReference>
<dbReference type="SMART" id="SM00088">
    <property type="entry name" value="PINT"/>
    <property type="match status" value="1"/>
</dbReference>
<dbReference type="InterPro" id="IPR040780">
    <property type="entry name" value="Rpn6_C_helix"/>
</dbReference>
<keyword evidence="2" id="KW-0647">Proteasome</keyword>
<feature type="domain" description="PCI" evidence="3">
    <location>
        <begin position="223"/>
        <end position="391"/>
    </location>
</feature>
<evidence type="ECO:0000256" key="1">
    <source>
        <dbReference type="ARBA" id="ARBA00007454"/>
    </source>
</evidence>
<reference evidence="4 5" key="1">
    <citation type="journal article" date="2019" name="Sci. Rep.">
        <title>Comparative genomics of chytrid fungi reveal insights into the obligate biotrophic and pathogenic lifestyle of Synchytrium endobioticum.</title>
        <authorList>
            <person name="van de Vossenberg B.T.L.H."/>
            <person name="Warris S."/>
            <person name="Nguyen H.D.T."/>
            <person name="van Gent-Pelzer M.P.E."/>
            <person name="Joly D.L."/>
            <person name="van de Geest H.C."/>
            <person name="Bonants P.J.M."/>
            <person name="Smith D.S."/>
            <person name="Levesque C.A."/>
            <person name="van der Lee T.A.J."/>
        </authorList>
    </citation>
    <scope>NUCLEOTIDE SEQUENCE [LARGE SCALE GENOMIC DNA]</scope>
    <source>
        <strain evidence="4 5">JEL517</strain>
    </source>
</reference>
<dbReference type="InterPro" id="IPR050871">
    <property type="entry name" value="26S_Proteasome/COP9_Components"/>
</dbReference>
<dbReference type="EMBL" id="QEAO01000009">
    <property type="protein sequence ID" value="TPX35302.1"/>
    <property type="molecule type" value="Genomic_DNA"/>
</dbReference>
<dbReference type="InterPro" id="IPR036390">
    <property type="entry name" value="WH_DNA-bd_sf"/>
</dbReference>
<dbReference type="Proteomes" id="UP000319731">
    <property type="component" value="Unassembled WGS sequence"/>
</dbReference>
<evidence type="ECO:0000313" key="5">
    <source>
        <dbReference type="Proteomes" id="UP000319731"/>
    </source>
</evidence>
<dbReference type="Gene3D" id="1.25.40.570">
    <property type="match status" value="1"/>
</dbReference>
<evidence type="ECO:0000259" key="3">
    <source>
        <dbReference type="PROSITE" id="PS50250"/>
    </source>
</evidence>
<dbReference type="Pfam" id="PF18503">
    <property type="entry name" value="RPN6_C_helix"/>
    <property type="match status" value="1"/>
</dbReference>
<gene>
    <name evidence="4" type="ORF">SmJEL517_g02331</name>
</gene>
<proteinExistence type="inferred from homology"/>
<evidence type="ECO:0000313" key="4">
    <source>
        <dbReference type="EMBL" id="TPX35302.1"/>
    </source>
</evidence>
<keyword evidence="5" id="KW-1185">Reference proteome</keyword>
<dbReference type="GO" id="GO:0000502">
    <property type="term" value="C:proteasome complex"/>
    <property type="evidence" value="ECO:0007669"/>
    <property type="project" value="UniProtKB-KW"/>
</dbReference>
<dbReference type="AlphaFoldDB" id="A0A507C6Q4"/>
<dbReference type="SUPFAM" id="SSF46785">
    <property type="entry name" value="Winged helix' DNA-binding domain"/>
    <property type="match status" value="1"/>
</dbReference>
<comment type="caution">
    <text evidence="4">The sequence shown here is derived from an EMBL/GenBank/DDBJ whole genome shotgun (WGS) entry which is preliminary data.</text>
</comment>
<dbReference type="Pfam" id="PF18055">
    <property type="entry name" value="RPN6_N"/>
    <property type="match status" value="1"/>
</dbReference>
<dbReference type="STRING" id="1806994.A0A507C6Q4"/>
<dbReference type="InterPro" id="IPR040773">
    <property type="entry name" value="Rpn6_N"/>
</dbReference>
<sequence length="421" mass="47307">MAVEAVVEELARADELSKKSPKEAVPLLEGIFNKTRGGDSDGVKHAETAILKLGELYKKLERATELATLIRSSKPFFLAIPKAKTAKIVRTLIDLFGDIPGALSLQVQVCKELIDWSIQEKRTFLRQALETRLVALYLDNKMYSDSLQLIGSLLKELKRLDDKNVLMEVQLLESRVYHALRNVPKSRAALTSARTSANSIYCPPLMQAQLDMQSGILHAEEKDYKTAYSYFYETLESFSSQDDKRAVLALKYMLLCKIMLNLTDDVHNIINGKLALKHAGPEVEAMKAVAKAHQSRSLQDFERALRDFQDELQNDPIIKTHLSALYDTLYEQNLLRVIEPFSRVEIAHVASLVKLPTRDVESRLSQMILDKVFNGILDQGAGCLLIFEPPSADKTYEAALDTVKHMGHVVDSLYDKASQLS</sequence>
<accession>A0A507C6Q4</accession>
<dbReference type="GeneID" id="42003556"/>
<dbReference type="PANTHER" id="PTHR10678">
    <property type="entry name" value="26S PROTEASOME NON-ATPASE REGULATORY SUBUNIT 11/COP9 SIGNALOSOME COMPLEX SUBUNIT 2"/>
    <property type="match status" value="1"/>
</dbReference>
<dbReference type="GO" id="GO:0030163">
    <property type="term" value="P:protein catabolic process"/>
    <property type="evidence" value="ECO:0007669"/>
    <property type="project" value="UniProtKB-ARBA"/>
</dbReference>
<comment type="similarity">
    <text evidence="1">Belongs to the proteasome subunit S9 family.</text>
</comment>
<dbReference type="PROSITE" id="PS50250">
    <property type="entry name" value="PCI"/>
    <property type="match status" value="1"/>
</dbReference>